<dbReference type="GO" id="GO:0005507">
    <property type="term" value="F:copper ion binding"/>
    <property type="evidence" value="ECO:0007669"/>
    <property type="project" value="TreeGrafter"/>
</dbReference>
<accession>A0A1G7UZ32</accession>
<dbReference type="Gene3D" id="3.20.20.380">
    <property type="entry name" value="Copper homeostasis (CutC) domain"/>
    <property type="match status" value="1"/>
</dbReference>
<organism evidence="3 4">
    <name type="scientific">Klenkia brasiliensis</name>
    <dbReference type="NCBI Taxonomy" id="333142"/>
    <lineage>
        <taxon>Bacteria</taxon>
        <taxon>Bacillati</taxon>
        <taxon>Actinomycetota</taxon>
        <taxon>Actinomycetes</taxon>
        <taxon>Geodermatophilales</taxon>
        <taxon>Geodermatophilaceae</taxon>
        <taxon>Klenkia</taxon>
    </lineage>
</organism>
<dbReference type="InterPro" id="IPR005627">
    <property type="entry name" value="CutC-like"/>
</dbReference>
<evidence type="ECO:0000256" key="1">
    <source>
        <dbReference type="ARBA" id="ARBA00007768"/>
    </source>
</evidence>
<keyword evidence="2" id="KW-0963">Cytoplasm</keyword>
<dbReference type="SUPFAM" id="SSF110395">
    <property type="entry name" value="CutC-like"/>
    <property type="match status" value="1"/>
</dbReference>
<evidence type="ECO:0000313" key="3">
    <source>
        <dbReference type="EMBL" id="SDG52766.1"/>
    </source>
</evidence>
<dbReference type="PANTHER" id="PTHR12598:SF0">
    <property type="entry name" value="COPPER HOMEOSTASIS PROTEIN CUTC HOMOLOG"/>
    <property type="match status" value="1"/>
</dbReference>
<comment type="caution">
    <text evidence="2">Once thought to be involved in copper homeostasis, experiments in E.coli have shown this is not the case.</text>
</comment>
<dbReference type="GO" id="GO:0005737">
    <property type="term" value="C:cytoplasm"/>
    <property type="evidence" value="ECO:0007669"/>
    <property type="project" value="UniProtKB-SubCell"/>
</dbReference>
<dbReference type="HAMAP" id="MF_00795">
    <property type="entry name" value="CutC"/>
    <property type="match status" value="1"/>
</dbReference>
<dbReference type="PANTHER" id="PTHR12598">
    <property type="entry name" value="COPPER HOMEOSTASIS PROTEIN CUTC"/>
    <property type="match status" value="1"/>
</dbReference>
<dbReference type="Pfam" id="PF03932">
    <property type="entry name" value="CutC"/>
    <property type="match status" value="1"/>
</dbReference>
<gene>
    <name evidence="2" type="primary">cutC</name>
    <name evidence="3" type="ORF">SAMN05660324_2838</name>
</gene>
<comment type="similarity">
    <text evidence="1 2">Belongs to the CutC family.</text>
</comment>
<evidence type="ECO:0000313" key="4">
    <source>
        <dbReference type="Proteomes" id="UP000198863"/>
    </source>
</evidence>
<name>A0A1G7UZ32_9ACTN</name>
<comment type="subcellular location">
    <subcellularLocation>
        <location evidence="2">Cytoplasm</location>
    </subcellularLocation>
</comment>
<dbReference type="Proteomes" id="UP000198863">
    <property type="component" value="Unassembled WGS sequence"/>
</dbReference>
<proteinExistence type="inferred from homology"/>
<sequence length="253" mass="25338">MPTPRLPRLAAVEICVDDVEGALAASAAGADRVELCAALGEGGVTPSAGTLAALAQRAPALAVSVLVRPRGGDFVHSPVELDVVCADVAAARRIVPVAGVTVGPLSPRGRVDRPALDAVVRAAGSAPVTFHRAFDTLADQPAALEELVEAGVARVLTSGGAATAREGTARLRALVEQAAGRIEVMAGGGVRADHVAELVGATGVPAVHLRAARTVRSVGHRSITAVSYDDGTRTITSTEQVAAVVAALTAPAA</sequence>
<dbReference type="AlphaFoldDB" id="A0A1G7UZ32"/>
<dbReference type="EMBL" id="FNCF01000004">
    <property type="protein sequence ID" value="SDG52766.1"/>
    <property type="molecule type" value="Genomic_DNA"/>
</dbReference>
<dbReference type="InterPro" id="IPR036822">
    <property type="entry name" value="CutC-like_dom_sf"/>
</dbReference>
<reference evidence="4" key="1">
    <citation type="submission" date="2016-10" db="EMBL/GenBank/DDBJ databases">
        <authorList>
            <person name="Varghese N."/>
            <person name="Submissions S."/>
        </authorList>
    </citation>
    <scope>NUCLEOTIDE SEQUENCE [LARGE SCALE GENOMIC DNA]</scope>
    <source>
        <strain evidence="4">DSM 44526</strain>
    </source>
</reference>
<dbReference type="RefSeq" id="WP_207507950.1">
    <property type="nucleotide sequence ID" value="NZ_FNCF01000004.1"/>
</dbReference>
<keyword evidence="4" id="KW-1185">Reference proteome</keyword>
<protein>
    <recommendedName>
        <fullName evidence="2">PF03932 family protein CutC</fullName>
    </recommendedName>
</protein>
<evidence type="ECO:0000256" key="2">
    <source>
        <dbReference type="HAMAP-Rule" id="MF_00795"/>
    </source>
</evidence>